<dbReference type="AlphaFoldDB" id="A0A5M9MQ75"/>
<dbReference type="InterPro" id="IPR050524">
    <property type="entry name" value="APC_YAT"/>
</dbReference>
<evidence type="ECO:0000256" key="2">
    <source>
        <dbReference type="ARBA" id="ARBA00022448"/>
    </source>
</evidence>
<reference evidence="10 11" key="1">
    <citation type="submission" date="2019-08" db="EMBL/GenBank/DDBJ databases">
        <title>The genome sequence of a newly discovered highly antifungal drug resistant Aspergillus species, Aspergillus tanneri NIH 1004.</title>
        <authorList>
            <person name="Mounaud S."/>
            <person name="Singh I."/>
            <person name="Joardar V."/>
            <person name="Pakala S."/>
            <person name="Pakala S."/>
            <person name="Venepally P."/>
            <person name="Chung J.K."/>
            <person name="Losada L."/>
            <person name="Nierman W.C."/>
        </authorList>
    </citation>
    <scope>NUCLEOTIDE SEQUENCE [LARGE SCALE GENOMIC DNA]</scope>
    <source>
        <strain evidence="10 11">NIH1004</strain>
    </source>
</reference>
<feature type="transmembrane region" description="Helical" evidence="8">
    <location>
        <begin position="105"/>
        <end position="136"/>
    </location>
</feature>
<evidence type="ECO:0000256" key="1">
    <source>
        <dbReference type="ARBA" id="ARBA00004141"/>
    </source>
</evidence>
<sequence>MVNSNSDLEHTPPVGSYPAINHPSLATDDKLTTRIGAPTDCSEKNAVVENSDVSIDSGLTKQAFDYTHRKLKPRHIQLIGIGGTIGTALYVQIGKGLGKGGPGSLFLAFLIWLVPTTPVDMRFIVVFDLSACVLLLSQSQSEAVSGLAEMVTYLPISSPFIRFASRYVDDAFGVAAGWNFFIFEAAMVPFEITACSMIINYWSDVVPVAAIIVIVLVLFILFNVFAVKWYGEAEFWLALGKVLLSVGLILFTFIVMLGGNPKRDRFGFRYWNKPGAFAEYYKTGDLGRWLGFLACLIQASFTIAGPDYVSMAAGEAVNPRMILPSAFNGMFYRLTSFFVLGALCVGILVPYNDPKMAAAFEDDLPGAAASPYVIAMDRLDIPILPHIVNAMVLGAAFSAGNSYVYCASRSLFGLALEGKAPRVLTKCTKSGVPIYCVGVVLLIALLAFLQVSNGAAVVLQWFVNLVTASQLINFSVVTFTYTRFRKALMAQRVPRHSLPYQSLGQPYVAYTAMVCTIVMAFVGGYEVFLPGNWDVPTFLFSYTMIGIFPILYFSWKFWHGTSIKKPEEVDLVTGVDKIEEYTRNYVAEPSRLSIAQ</sequence>
<dbReference type="PANTHER" id="PTHR43341">
    <property type="entry name" value="AMINO ACID PERMEASE"/>
    <property type="match status" value="1"/>
</dbReference>
<evidence type="ECO:0000256" key="5">
    <source>
        <dbReference type="ARBA" id="ARBA00022989"/>
    </source>
</evidence>
<keyword evidence="6 8" id="KW-0472">Membrane</keyword>
<feature type="transmembrane region" description="Helical" evidence="8">
    <location>
        <begin position="176"/>
        <end position="199"/>
    </location>
</feature>
<comment type="caution">
    <text evidence="10">The sequence shown here is derived from an EMBL/GenBank/DDBJ whole genome shotgun (WGS) entry which is preliminary data.</text>
</comment>
<feature type="region of interest" description="Disordered" evidence="7">
    <location>
        <begin position="1"/>
        <end position="22"/>
    </location>
</feature>
<dbReference type="InterPro" id="IPR004841">
    <property type="entry name" value="AA-permease/SLC12A_dom"/>
</dbReference>
<feature type="transmembrane region" description="Helical" evidence="8">
    <location>
        <begin position="289"/>
        <end position="310"/>
    </location>
</feature>
<keyword evidence="4" id="KW-0029">Amino-acid transport</keyword>
<feature type="transmembrane region" description="Helical" evidence="8">
    <location>
        <begin position="503"/>
        <end position="525"/>
    </location>
</feature>
<evidence type="ECO:0000256" key="6">
    <source>
        <dbReference type="ARBA" id="ARBA00023136"/>
    </source>
</evidence>
<evidence type="ECO:0000313" key="11">
    <source>
        <dbReference type="Proteomes" id="UP000324241"/>
    </source>
</evidence>
<evidence type="ECO:0000256" key="8">
    <source>
        <dbReference type="SAM" id="Phobius"/>
    </source>
</evidence>
<name>A0A5M9MQ75_9EURO</name>
<evidence type="ECO:0000259" key="9">
    <source>
        <dbReference type="Pfam" id="PF00324"/>
    </source>
</evidence>
<feature type="domain" description="Amino acid permease/ SLC12A" evidence="9">
    <location>
        <begin position="75"/>
        <end position="118"/>
    </location>
</feature>
<protein>
    <recommendedName>
        <fullName evidence="9">Amino acid permease/ SLC12A domain-containing protein</fullName>
    </recommendedName>
</protein>
<organism evidence="10 11">
    <name type="scientific">Aspergillus tanneri</name>
    <dbReference type="NCBI Taxonomy" id="1220188"/>
    <lineage>
        <taxon>Eukaryota</taxon>
        <taxon>Fungi</taxon>
        <taxon>Dikarya</taxon>
        <taxon>Ascomycota</taxon>
        <taxon>Pezizomycotina</taxon>
        <taxon>Eurotiomycetes</taxon>
        <taxon>Eurotiomycetidae</taxon>
        <taxon>Eurotiales</taxon>
        <taxon>Aspergillaceae</taxon>
        <taxon>Aspergillus</taxon>
        <taxon>Aspergillus subgen. Circumdati</taxon>
    </lineage>
</organism>
<dbReference type="Gene3D" id="1.20.1740.10">
    <property type="entry name" value="Amino acid/polyamine transporter I"/>
    <property type="match status" value="1"/>
</dbReference>
<feature type="transmembrane region" description="Helical" evidence="8">
    <location>
        <begin position="76"/>
        <end position="93"/>
    </location>
</feature>
<comment type="subcellular location">
    <subcellularLocation>
        <location evidence="1">Membrane</location>
        <topology evidence="1">Multi-pass membrane protein</topology>
    </subcellularLocation>
</comment>
<feature type="transmembrane region" description="Helical" evidence="8">
    <location>
        <begin position="206"/>
        <end position="229"/>
    </location>
</feature>
<evidence type="ECO:0000256" key="3">
    <source>
        <dbReference type="ARBA" id="ARBA00022692"/>
    </source>
</evidence>
<feature type="transmembrane region" description="Helical" evidence="8">
    <location>
        <begin position="330"/>
        <end position="351"/>
    </location>
</feature>
<feature type="transmembrane region" description="Helical" evidence="8">
    <location>
        <begin position="235"/>
        <end position="259"/>
    </location>
</feature>
<feature type="transmembrane region" description="Helical" evidence="8">
    <location>
        <begin position="432"/>
        <end position="449"/>
    </location>
</feature>
<dbReference type="Pfam" id="PF00324">
    <property type="entry name" value="AA_permease"/>
    <property type="match status" value="2"/>
</dbReference>
<evidence type="ECO:0000256" key="7">
    <source>
        <dbReference type="SAM" id="MobiDB-lite"/>
    </source>
</evidence>
<dbReference type="GeneID" id="54327802"/>
<gene>
    <name evidence="10" type="ORF">ATNIH1004_005100</name>
</gene>
<dbReference type="PANTHER" id="PTHR43341:SF15">
    <property type="entry name" value="GENERAL AMINO ACID PERMEASE AGP2"/>
    <property type="match status" value="1"/>
</dbReference>
<evidence type="ECO:0000256" key="4">
    <source>
        <dbReference type="ARBA" id="ARBA00022970"/>
    </source>
</evidence>
<dbReference type="RefSeq" id="XP_033428566.1">
    <property type="nucleotide sequence ID" value="XM_033569760.1"/>
</dbReference>
<dbReference type="Proteomes" id="UP000324241">
    <property type="component" value="Unassembled WGS sequence"/>
</dbReference>
<dbReference type="GO" id="GO:0016020">
    <property type="term" value="C:membrane"/>
    <property type="evidence" value="ECO:0007669"/>
    <property type="project" value="UniProtKB-SubCell"/>
</dbReference>
<dbReference type="VEuPathDB" id="FungiDB:EYZ11_003770"/>
<evidence type="ECO:0000313" key="10">
    <source>
        <dbReference type="EMBL" id="KAA8649205.1"/>
    </source>
</evidence>
<dbReference type="GO" id="GO:0015171">
    <property type="term" value="F:amino acid transmembrane transporter activity"/>
    <property type="evidence" value="ECO:0007669"/>
    <property type="project" value="TreeGrafter"/>
</dbReference>
<keyword evidence="2" id="KW-0813">Transport</keyword>
<proteinExistence type="predicted"/>
<dbReference type="FunFam" id="1.20.1740.10:FF:000006">
    <property type="entry name" value="General amino acid permease"/>
    <property type="match status" value="1"/>
</dbReference>
<feature type="domain" description="Amino acid permease/ SLC12A" evidence="9">
    <location>
        <begin position="147"/>
        <end position="563"/>
    </location>
</feature>
<dbReference type="EMBL" id="QUQM01000003">
    <property type="protein sequence ID" value="KAA8649205.1"/>
    <property type="molecule type" value="Genomic_DNA"/>
</dbReference>
<keyword evidence="3 8" id="KW-0812">Transmembrane</keyword>
<accession>A0A5M9MQ75</accession>
<feature type="transmembrane region" description="Helical" evidence="8">
    <location>
        <begin position="537"/>
        <end position="555"/>
    </location>
</feature>
<dbReference type="OrthoDB" id="10062876at2759"/>
<keyword evidence="5 8" id="KW-1133">Transmembrane helix</keyword>
<dbReference type="VEuPathDB" id="FungiDB:EYZ11_003774"/>
<feature type="transmembrane region" description="Helical" evidence="8">
    <location>
        <begin position="461"/>
        <end position="482"/>
    </location>
</feature>
<dbReference type="PIRSF" id="PIRSF006060">
    <property type="entry name" value="AA_transporter"/>
    <property type="match status" value="1"/>
</dbReference>